<dbReference type="EMBL" id="FOFD01000004">
    <property type="protein sequence ID" value="SER10185.1"/>
    <property type="molecule type" value="Genomic_DNA"/>
</dbReference>
<keyword evidence="4 6" id="KW-0378">Hydrolase</keyword>
<accession>A0A1H9LGC7</accession>
<dbReference type="InterPro" id="IPR051400">
    <property type="entry name" value="HAD-like_hydrolase"/>
</dbReference>
<name>A0A1H9LGC7_9EURY</name>
<dbReference type="AlphaFoldDB" id="A0A1H9LGC7"/>
<dbReference type="InterPro" id="IPR023214">
    <property type="entry name" value="HAD_sf"/>
</dbReference>
<keyword evidence="5" id="KW-0460">Magnesium</keyword>
<dbReference type="SFLD" id="SFLDS00003">
    <property type="entry name" value="Haloacid_Dehalogenase"/>
    <property type="match status" value="1"/>
</dbReference>
<gene>
    <name evidence="6" type="ORF">SAMN04489841_2952</name>
</gene>
<evidence type="ECO:0000256" key="5">
    <source>
        <dbReference type="ARBA" id="ARBA00022842"/>
    </source>
</evidence>
<dbReference type="GO" id="GO:0044281">
    <property type="term" value="P:small molecule metabolic process"/>
    <property type="evidence" value="ECO:0007669"/>
    <property type="project" value="UniProtKB-ARBA"/>
</dbReference>
<dbReference type="PRINTS" id="PR00413">
    <property type="entry name" value="HADHALOGNASE"/>
</dbReference>
<dbReference type="GO" id="GO:0046872">
    <property type="term" value="F:metal ion binding"/>
    <property type="evidence" value="ECO:0007669"/>
    <property type="project" value="UniProtKB-KW"/>
</dbReference>
<protein>
    <submittedName>
        <fullName evidence="6">Putative hydrolase of the HAD superfamily</fullName>
    </submittedName>
</protein>
<keyword evidence="3" id="KW-0479">Metal-binding</keyword>
<dbReference type="STRING" id="1186196.SAMN04489841_2952"/>
<evidence type="ECO:0000256" key="4">
    <source>
        <dbReference type="ARBA" id="ARBA00022801"/>
    </source>
</evidence>
<organism evidence="6 7">
    <name type="scientific">Natrinema salaciae</name>
    <dbReference type="NCBI Taxonomy" id="1186196"/>
    <lineage>
        <taxon>Archaea</taxon>
        <taxon>Methanobacteriati</taxon>
        <taxon>Methanobacteriota</taxon>
        <taxon>Stenosarchaea group</taxon>
        <taxon>Halobacteria</taxon>
        <taxon>Halobacteriales</taxon>
        <taxon>Natrialbaceae</taxon>
        <taxon>Natrinema</taxon>
    </lineage>
</organism>
<comment type="cofactor">
    <cofactor evidence="1">
        <name>Mg(2+)</name>
        <dbReference type="ChEBI" id="CHEBI:18420"/>
    </cofactor>
</comment>
<proteinExistence type="inferred from homology"/>
<dbReference type="SUPFAM" id="SSF56784">
    <property type="entry name" value="HAD-like"/>
    <property type="match status" value="1"/>
</dbReference>
<sequence>MSINAVLFDFDDTFYPYSPCNEAGKDAARETALELGYDFDRESFEAFYQAGRRATKRETPGTAASHERFLYFKRALERRVGRPKPADALALGDAYWEAYIDEIALYPGVEGTLETLRGNGIDVAVVTNLTTRIQLEKLAALELEPVIDLLLTSEETGREKPGSVMFTVPLSRLDRRPSEAVMVGDDVEADVAGANAVGLETVLFDADGDSDDEALEGHRRPDHRIDAFADLQEVVL</sequence>
<evidence type="ECO:0000313" key="6">
    <source>
        <dbReference type="EMBL" id="SER10185.1"/>
    </source>
</evidence>
<evidence type="ECO:0000313" key="7">
    <source>
        <dbReference type="Proteomes" id="UP000199114"/>
    </source>
</evidence>
<dbReference type="SFLD" id="SFLDG01129">
    <property type="entry name" value="C1.5:_HAD__Beta-PGM__Phosphata"/>
    <property type="match status" value="1"/>
</dbReference>
<evidence type="ECO:0000256" key="2">
    <source>
        <dbReference type="ARBA" id="ARBA00007958"/>
    </source>
</evidence>
<dbReference type="Gene3D" id="1.10.150.520">
    <property type="match status" value="1"/>
</dbReference>
<dbReference type="PANTHER" id="PTHR46470:SF2">
    <property type="entry name" value="GLYCERALDEHYDE 3-PHOSPHATE PHOSPHATASE"/>
    <property type="match status" value="1"/>
</dbReference>
<dbReference type="OrthoDB" id="27736at2157"/>
<evidence type="ECO:0000256" key="3">
    <source>
        <dbReference type="ARBA" id="ARBA00022723"/>
    </source>
</evidence>
<reference evidence="7" key="1">
    <citation type="submission" date="2016-10" db="EMBL/GenBank/DDBJ databases">
        <authorList>
            <person name="Varghese N."/>
            <person name="Submissions S."/>
        </authorList>
    </citation>
    <scope>NUCLEOTIDE SEQUENCE [LARGE SCALE GENOMIC DNA]</scope>
    <source>
        <strain evidence="7">DSM 25055</strain>
    </source>
</reference>
<dbReference type="InterPro" id="IPR036412">
    <property type="entry name" value="HAD-like_sf"/>
</dbReference>
<dbReference type="PANTHER" id="PTHR46470">
    <property type="entry name" value="N-ACYLNEURAMINATE-9-PHOSPHATASE"/>
    <property type="match status" value="1"/>
</dbReference>
<dbReference type="GO" id="GO:0016791">
    <property type="term" value="F:phosphatase activity"/>
    <property type="evidence" value="ECO:0007669"/>
    <property type="project" value="TreeGrafter"/>
</dbReference>
<evidence type="ECO:0000256" key="1">
    <source>
        <dbReference type="ARBA" id="ARBA00001946"/>
    </source>
</evidence>
<dbReference type="InterPro" id="IPR006439">
    <property type="entry name" value="HAD-SF_hydro_IA"/>
</dbReference>
<keyword evidence="7" id="KW-1185">Reference proteome</keyword>
<dbReference type="RefSeq" id="WP_090618502.1">
    <property type="nucleotide sequence ID" value="NZ_FOFD01000004.1"/>
</dbReference>
<dbReference type="Proteomes" id="UP000199114">
    <property type="component" value="Unassembled WGS sequence"/>
</dbReference>
<dbReference type="Pfam" id="PF00702">
    <property type="entry name" value="Hydrolase"/>
    <property type="match status" value="1"/>
</dbReference>
<dbReference type="NCBIfam" id="TIGR01549">
    <property type="entry name" value="HAD-SF-IA-v1"/>
    <property type="match status" value="1"/>
</dbReference>
<dbReference type="Gene3D" id="3.40.50.1000">
    <property type="entry name" value="HAD superfamily/HAD-like"/>
    <property type="match status" value="1"/>
</dbReference>
<comment type="similarity">
    <text evidence="2">Belongs to the HAD-like hydrolase superfamily.</text>
</comment>